<organism evidence="2 3">
    <name type="scientific">Allokutzneria albata</name>
    <name type="common">Kibdelosporangium albatum</name>
    <dbReference type="NCBI Taxonomy" id="211114"/>
    <lineage>
        <taxon>Bacteria</taxon>
        <taxon>Bacillati</taxon>
        <taxon>Actinomycetota</taxon>
        <taxon>Actinomycetes</taxon>
        <taxon>Pseudonocardiales</taxon>
        <taxon>Pseudonocardiaceae</taxon>
        <taxon>Allokutzneria</taxon>
    </lineage>
</organism>
<evidence type="ECO:0000259" key="1">
    <source>
        <dbReference type="Pfam" id="PF11706"/>
    </source>
</evidence>
<dbReference type="InterPro" id="IPR021005">
    <property type="entry name" value="Znf_CGNR"/>
</dbReference>
<sequence length="165" mass="18504">MSAPDTDHDVDLLLAFLNTRDEEKHTDVLDDVDEWRLWTRSNGIRVPGGPADVRPLRDALREAIACREHAPDLTSGAASDVAVDLRAEVRGGVPVLAPTTAAGVFLAAALRLTILGEWDRFKICPARTCRWAFYDRSRNRSRSWCSMRVCGNREKARAFRERAKT</sequence>
<dbReference type="Pfam" id="PF11706">
    <property type="entry name" value="zf-CGNR"/>
    <property type="match status" value="1"/>
</dbReference>
<dbReference type="eggNOG" id="COG5516">
    <property type="taxonomic scope" value="Bacteria"/>
</dbReference>
<dbReference type="SUPFAM" id="SSF160904">
    <property type="entry name" value="Jann2411-like"/>
    <property type="match status" value="1"/>
</dbReference>
<evidence type="ECO:0000313" key="2">
    <source>
        <dbReference type="EMBL" id="SDN17269.1"/>
    </source>
</evidence>
<accession>A0A1G9Z743</accession>
<feature type="domain" description="Zinc finger CGNR" evidence="1">
    <location>
        <begin position="120"/>
        <end position="162"/>
    </location>
</feature>
<dbReference type="EMBL" id="LT629701">
    <property type="protein sequence ID" value="SDN17269.1"/>
    <property type="molecule type" value="Genomic_DNA"/>
</dbReference>
<name>A0A1G9Z743_ALLAB</name>
<dbReference type="STRING" id="211114.SAMN04489726_5319"/>
<dbReference type="PANTHER" id="PTHR35525:SF3">
    <property type="entry name" value="BLL6575 PROTEIN"/>
    <property type="match status" value="1"/>
</dbReference>
<dbReference type="AlphaFoldDB" id="A0A1G9Z743"/>
<dbReference type="PANTHER" id="PTHR35525">
    <property type="entry name" value="BLL6575 PROTEIN"/>
    <property type="match status" value="1"/>
</dbReference>
<evidence type="ECO:0000313" key="3">
    <source>
        <dbReference type="Proteomes" id="UP000183376"/>
    </source>
</evidence>
<reference evidence="2 3" key="1">
    <citation type="submission" date="2016-10" db="EMBL/GenBank/DDBJ databases">
        <authorList>
            <person name="de Groot N.N."/>
        </authorList>
    </citation>
    <scope>NUCLEOTIDE SEQUENCE [LARGE SCALE GENOMIC DNA]</scope>
    <source>
        <strain evidence="2 3">DSM 44149</strain>
    </source>
</reference>
<dbReference type="InterPro" id="IPR023286">
    <property type="entry name" value="ABATE_dom_sf"/>
</dbReference>
<dbReference type="Proteomes" id="UP000183376">
    <property type="component" value="Chromosome I"/>
</dbReference>
<protein>
    <submittedName>
        <fullName evidence="2">CGNR zinc finger domain-containing protein</fullName>
    </submittedName>
</protein>
<proteinExistence type="predicted"/>
<keyword evidence="3" id="KW-1185">Reference proteome</keyword>
<gene>
    <name evidence="2" type="ORF">SAMN04489726_5319</name>
</gene>
<dbReference type="Gene3D" id="1.10.3300.10">
    <property type="entry name" value="Jann2411-like domain"/>
    <property type="match status" value="1"/>
</dbReference>
<dbReference type="InterPro" id="IPR010852">
    <property type="entry name" value="ABATE"/>
</dbReference>
<dbReference type="RefSeq" id="WP_052406870.1">
    <property type="nucleotide sequence ID" value="NZ_JOEF01000002.1"/>
</dbReference>